<dbReference type="Proteomes" id="UP001596408">
    <property type="component" value="Unassembled WGS sequence"/>
</dbReference>
<gene>
    <name evidence="3" type="ORF">ACFQEV_00465</name>
</gene>
<dbReference type="Pfam" id="PF26404">
    <property type="entry name" value="DUF8102"/>
    <property type="match status" value="1"/>
</dbReference>
<comment type="caution">
    <text evidence="3">The sequence shown here is derived from an EMBL/GenBank/DDBJ whole genome shotgun (WGS) entry which is preliminary data.</text>
</comment>
<evidence type="ECO:0000256" key="1">
    <source>
        <dbReference type="SAM" id="MobiDB-lite"/>
    </source>
</evidence>
<feature type="region of interest" description="Disordered" evidence="1">
    <location>
        <begin position="1"/>
        <end position="31"/>
    </location>
</feature>
<feature type="domain" description="Domain of unknown function" evidence="2">
    <location>
        <begin position="9"/>
        <end position="142"/>
    </location>
</feature>
<name>A0ABD5TW33_9EURY</name>
<dbReference type="RefSeq" id="WP_379691916.1">
    <property type="nucleotide sequence ID" value="NZ_JBHSXH010000002.1"/>
</dbReference>
<protein>
    <recommendedName>
        <fullName evidence="2">Domain of unknown function domain-containing protein</fullName>
    </recommendedName>
</protein>
<evidence type="ECO:0000313" key="4">
    <source>
        <dbReference type="Proteomes" id="UP001596408"/>
    </source>
</evidence>
<dbReference type="EMBL" id="JBHSXH010000002">
    <property type="protein sequence ID" value="MFC6823483.1"/>
    <property type="molecule type" value="Genomic_DNA"/>
</dbReference>
<reference evidence="3 4" key="1">
    <citation type="journal article" date="2019" name="Int. J. Syst. Evol. Microbiol.">
        <title>The Global Catalogue of Microorganisms (GCM) 10K type strain sequencing project: providing services to taxonomists for standard genome sequencing and annotation.</title>
        <authorList>
            <consortium name="The Broad Institute Genomics Platform"/>
            <consortium name="The Broad Institute Genome Sequencing Center for Infectious Disease"/>
            <person name="Wu L."/>
            <person name="Ma J."/>
        </authorList>
    </citation>
    <scope>NUCLEOTIDE SEQUENCE [LARGE SCALE GENOMIC DNA]</scope>
    <source>
        <strain evidence="3 4">YIM 94188</strain>
    </source>
</reference>
<proteinExistence type="predicted"/>
<feature type="compositionally biased region" description="Acidic residues" evidence="1">
    <location>
        <begin position="182"/>
        <end position="199"/>
    </location>
</feature>
<feature type="compositionally biased region" description="Basic and acidic residues" evidence="1">
    <location>
        <begin position="13"/>
        <end position="22"/>
    </location>
</feature>
<sequence length="199" mass="22931">MGNGRPRGILTPHRRDYLRGETDIEPQSNTERAIRSDIRENLKNSLLDFPILLYHLREDDMRQVIRDDDVVENRWPIRHTIPHLLGFAYWATLQNPGGEGMEDVRLLETMLEEGVRMAVGQVGAPGEYTKNVEVDITVELADERAEYTGDNLFELPRDALLPLLLEGEITELEYANAIQRFEDEEDEEGQEEPDDVDEE</sequence>
<keyword evidence="4" id="KW-1185">Reference proteome</keyword>
<evidence type="ECO:0000313" key="3">
    <source>
        <dbReference type="EMBL" id="MFC6823483.1"/>
    </source>
</evidence>
<dbReference type="InterPro" id="IPR058415">
    <property type="entry name" value="DUF8102"/>
</dbReference>
<dbReference type="AlphaFoldDB" id="A0ABD5TW33"/>
<organism evidence="3 4">
    <name type="scientific">Halopelagius fulvigenes</name>
    <dbReference type="NCBI Taxonomy" id="1198324"/>
    <lineage>
        <taxon>Archaea</taxon>
        <taxon>Methanobacteriati</taxon>
        <taxon>Methanobacteriota</taxon>
        <taxon>Stenosarchaea group</taxon>
        <taxon>Halobacteria</taxon>
        <taxon>Halobacteriales</taxon>
        <taxon>Haloferacaceae</taxon>
    </lineage>
</organism>
<feature type="region of interest" description="Disordered" evidence="1">
    <location>
        <begin position="179"/>
        <end position="199"/>
    </location>
</feature>
<evidence type="ECO:0000259" key="2">
    <source>
        <dbReference type="Pfam" id="PF26404"/>
    </source>
</evidence>
<accession>A0ABD5TW33</accession>